<dbReference type="SUPFAM" id="SSF52402">
    <property type="entry name" value="Adenine nucleotide alpha hydrolases-like"/>
    <property type="match status" value="1"/>
</dbReference>
<dbReference type="CDD" id="cd00293">
    <property type="entry name" value="USP-like"/>
    <property type="match status" value="1"/>
</dbReference>
<organism evidence="3 4">
    <name type="scientific">Mycoplana dimorpha</name>
    <dbReference type="NCBI Taxonomy" id="28320"/>
    <lineage>
        <taxon>Bacteria</taxon>
        <taxon>Pseudomonadati</taxon>
        <taxon>Pseudomonadota</taxon>
        <taxon>Alphaproteobacteria</taxon>
        <taxon>Hyphomicrobiales</taxon>
        <taxon>Rhizobiaceae</taxon>
        <taxon>Mycoplana</taxon>
    </lineage>
</organism>
<evidence type="ECO:0000259" key="2">
    <source>
        <dbReference type="Pfam" id="PF00582"/>
    </source>
</evidence>
<reference evidence="3 4" key="1">
    <citation type="submission" date="2018-04" db="EMBL/GenBank/DDBJ databases">
        <title>Genomic Encyclopedia of Type Strains, Phase IV (KMG-IV): sequencing the most valuable type-strain genomes for metagenomic binning, comparative biology and taxonomic classification.</title>
        <authorList>
            <person name="Goeker M."/>
        </authorList>
    </citation>
    <scope>NUCLEOTIDE SEQUENCE [LARGE SCALE GENOMIC DNA]</scope>
    <source>
        <strain evidence="3 4">DSM 7138</strain>
    </source>
</reference>
<dbReference type="Proteomes" id="UP000241247">
    <property type="component" value="Unassembled WGS sequence"/>
</dbReference>
<name>A0A2T5BEN8_MYCDI</name>
<dbReference type="PRINTS" id="PR01438">
    <property type="entry name" value="UNVRSLSTRESS"/>
</dbReference>
<protein>
    <submittedName>
        <fullName evidence="3">Nucleotide-binding universal stress UspA family protein</fullName>
    </submittedName>
</protein>
<comment type="similarity">
    <text evidence="1">Belongs to the universal stress protein A family.</text>
</comment>
<dbReference type="InterPro" id="IPR006015">
    <property type="entry name" value="Universal_stress_UspA"/>
</dbReference>
<dbReference type="OrthoDB" id="9804721at2"/>
<dbReference type="InterPro" id="IPR006016">
    <property type="entry name" value="UspA"/>
</dbReference>
<evidence type="ECO:0000313" key="4">
    <source>
        <dbReference type="Proteomes" id="UP000241247"/>
    </source>
</evidence>
<sequence>MSFKTILTVMGASQSDRDLRTATEMCSEVGAHLSIFIVAMAPTPTGRYETLAPAWLEHRDRCIEDLATLVAQVATQLASTGLSFDVESIFSELAGVAYDIGERALYADLVLIGPATYEDDDLKRQIVLGGLFQSRRPLLLCAPGRAATLKPKTVLLAWDSRPQAAAAVRDALEIMKGASAVHVTMIDPVSTPRASGEEPGADVAVYLARHGIEVTLDVLPSTGRPVAAVLQKHALEIGADLIVMGAYGHSRLREFVFGGATRTMLDETKVPVLMAH</sequence>
<proteinExistence type="inferred from homology"/>
<dbReference type="PANTHER" id="PTHR46268">
    <property type="entry name" value="STRESS RESPONSE PROTEIN NHAX"/>
    <property type="match status" value="1"/>
</dbReference>
<dbReference type="RefSeq" id="WP_108001624.1">
    <property type="nucleotide sequence ID" value="NZ_JBHEEX010000001.1"/>
</dbReference>
<dbReference type="EMBL" id="PZZZ01000002">
    <property type="protein sequence ID" value="PTM97333.1"/>
    <property type="molecule type" value="Genomic_DNA"/>
</dbReference>
<dbReference type="PANTHER" id="PTHR46268:SF15">
    <property type="entry name" value="UNIVERSAL STRESS PROTEIN HP_0031"/>
    <property type="match status" value="1"/>
</dbReference>
<dbReference type="AlphaFoldDB" id="A0A2T5BEN8"/>
<dbReference type="Pfam" id="PF00582">
    <property type="entry name" value="Usp"/>
    <property type="match status" value="1"/>
</dbReference>
<evidence type="ECO:0000313" key="3">
    <source>
        <dbReference type="EMBL" id="PTM97333.1"/>
    </source>
</evidence>
<gene>
    <name evidence="3" type="ORF">C7449_102203</name>
</gene>
<keyword evidence="4" id="KW-1185">Reference proteome</keyword>
<comment type="caution">
    <text evidence="3">The sequence shown here is derived from an EMBL/GenBank/DDBJ whole genome shotgun (WGS) entry which is preliminary data.</text>
</comment>
<dbReference type="Gene3D" id="3.40.50.12370">
    <property type="match status" value="1"/>
</dbReference>
<feature type="domain" description="UspA" evidence="2">
    <location>
        <begin position="152"/>
        <end position="275"/>
    </location>
</feature>
<evidence type="ECO:0000256" key="1">
    <source>
        <dbReference type="ARBA" id="ARBA00008791"/>
    </source>
</evidence>
<accession>A0A2T5BEN8</accession>